<evidence type="ECO:0000313" key="1">
    <source>
        <dbReference type="EMBL" id="GMN39741.1"/>
    </source>
</evidence>
<proteinExistence type="predicted"/>
<dbReference type="PANTHER" id="PTHR36323">
    <property type="entry name" value="MYOTUBULARIN-LIKE PROTEIN"/>
    <property type="match status" value="1"/>
</dbReference>
<accession>A0AA88AG25</accession>
<comment type="caution">
    <text evidence="1">The sequence shown here is derived from an EMBL/GenBank/DDBJ whole genome shotgun (WGS) entry which is preliminary data.</text>
</comment>
<organism evidence="1 2">
    <name type="scientific">Ficus carica</name>
    <name type="common">Common fig</name>
    <dbReference type="NCBI Taxonomy" id="3494"/>
    <lineage>
        <taxon>Eukaryota</taxon>
        <taxon>Viridiplantae</taxon>
        <taxon>Streptophyta</taxon>
        <taxon>Embryophyta</taxon>
        <taxon>Tracheophyta</taxon>
        <taxon>Spermatophyta</taxon>
        <taxon>Magnoliopsida</taxon>
        <taxon>eudicotyledons</taxon>
        <taxon>Gunneridae</taxon>
        <taxon>Pentapetalae</taxon>
        <taxon>rosids</taxon>
        <taxon>fabids</taxon>
        <taxon>Rosales</taxon>
        <taxon>Moraceae</taxon>
        <taxon>Ficeae</taxon>
        <taxon>Ficus</taxon>
    </lineage>
</organism>
<dbReference type="EMBL" id="BTGU01000010">
    <property type="protein sequence ID" value="GMN39741.1"/>
    <property type="molecule type" value="Genomic_DNA"/>
</dbReference>
<name>A0AA88AG25_FICCA</name>
<gene>
    <name evidence="1" type="ORF">TIFTF001_008979</name>
</gene>
<dbReference type="PANTHER" id="PTHR36323:SF1">
    <property type="entry name" value="MYOTUBULARIN-LIKE PROTEIN"/>
    <property type="match status" value="1"/>
</dbReference>
<dbReference type="Gramene" id="FCD_00022328-RA">
    <property type="protein sequence ID" value="FCD_00022328-RA:cds"/>
    <property type="gene ID" value="FCD_00022328"/>
</dbReference>
<dbReference type="Proteomes" id="UP001187192">
    <property type="component" value="Unassembled WGS sequence"/>
</dbReference>
<sequence>MLCSRPAIKDVHGLPRCVDRSSSSSSEPLSPRISCIGQVKRKNNRIVGFPNPHKSLPNNNNNNHNNIVKYSKLKKFFSSKNLTPPPLAGAGAGDCRRRRSSAAAKGGNGCSSSGSRGLCDGEKCGVNVVDLDPPLPVVRRPIKAQDEKEVVVESLWKRRSGGLALKGLQIHHHHHLQHLDQPTTV</sequence>
<protein>
    <submittedName>
        <fullName evidence="1">Uncharacterized protein</fullName>
    </submittedName>
</protein>
<evidence type="ECO:0000313" key="2">
    <source>
        <dbReference type="Proteomes" id="UP001187192"/>
    </source>
</evidence>
<keyword evidence="2" id="KW-1185">Reference proteome</keyword>
<dbReference type="AlphaFoldDB" id="A0AA88AG25"/>
<reference evidence="1" key="1">
    <citation type="submission" date="2023-07" db="EMBL/GenBank/DDBJ databases">
        <title>draft genome sequence of fig (Ficus carica).</title>
        <authorList>
            <person name="Takahashi T."/>
            <person name="Nishimura K."/>
        </authorList>
    </citation>
    <scope>NUCLEOTIDE SEQUENCE</scope>
</reference>